<dbReference type="EMBL" id="JAQMWT010000081">
    <property type="protein sequence ID" value="KAJ8611149.1"/>
    <property type="molecule type" value="Genomic_DNA"/>
</dbReference>
<dbReference type="AlphaFoldDB" id="A0AAD7XT29"/>
<comment type="caution">
    <text evidence="3">The sequence shown here is derived from an EMBL/GenBank/DDBJ whole genome shotgun (WGS) entry which is preliminary data.</text>
</comment>
<evidence type="ECO:0000313" key="3">
    <source>
        <dbReference type="EMBL" id="KAJ8611149.1"/>
    </source>
</evidence>
<dbReference type="PROSITE" id="PS51471">
    <property type="entry name" value="FE2OG_OXY"/>
    <property type="match status" value="1"/>
</dbReference>
<dbReference type="GO" id="GO:0046872">
    <property type="term" value="F:metal ion binding"/>
    <property type="evidence" value="ECO:0007669"/>
    <property type="project" value="UniProtKB-KW"/>
</dbReference>
<dbReference type="InterPro" id="IPR044861">
    <property type="entry name" value="IPNS-like_FE2OG_OXY"/>
</dbReference>
<sequence>MIIKKTARFYVIEAVPRLALRDVTGPAGLALLRRHGFLIVTSLGSEFERRLEALRLSMLEWFRQSSETKEDRVGGVYVSERGVPMFRVGYEAQARIRECFRIAVAKPLWPGESRAARDAIVLFRKLADRVLAAAVPRPRRAEEEEVDEDFSVAYAFYYPNTDAYGLDNNGTLVGPHADPSLVVVAPVADVPGLYVFDPATQSWLSVEIAARPRRELVLFSGKALETASRGAIPACVHKVLKTSKTPRLSFVFEQKYASFYSHLRHFGD</sequence>
<dbReference type="InterPro" id="IPR005123">
    <property type="entry name" value="Oxoglu/Fe-dep_dioxygenase_dom"/>
</dbReference>
<dbReference type="Pfam" id="PF03171">
    <property type="entry name" value="2OG-FeII_Oxy"/>
    <property type="match status" value="1"/>
</dbReference>
<evidence type="ECO:0000313" key="4">
    <source>
        <dbReference type="Proteomes" id="UP001230188"/>
    </source>
</evidence>
<gene>
    <name evidence="3" type="ORF">CTAYLR_003573</name>
</gene>
<accession>A0AAD7XT29</accession>
<keyword evidence="1" id="KW-0479">Metal-binding</keyword>
<evidence type="ECO:0000256" key="1">
    <source>
        <dbReference type="RuleBase" id="RU003682"/>
    </source>
</evidence>
<dbReference type="Proteomes" id="UP001230188">
    <property type="component" value="Unassembled WGS sequence"/>
</dbReference>
<keyword evidence="1" id="KW-0408">Iron</keyword>
<proteinExistence type="inferred from homology"/>
<reference evidence="3" key="1">
    <citation type="submission" date="2023-01" db="EMBL/GenBank/DDBJ databases">
        <title>Metagenome sequencing of chrysophaentin producing Chrysophaeum taylorii.</title>
        <authorList>
            <person name="Davison J."/>
            <person name="Bewley C."/>
        </authorList>
    </citation>
    <scope>NUCLEOTIDE SEQUENCE</scope>
    <source>
        <strain evidence="3">NIES-1699</strain>
    </source>
</reference>
<keyword evidence="4" id="KW-1185">Reference proteome</keyword>
<feature type="domain" description="Fe2OG dioxygenase" evidence="2">
    <location>
        <begin position="149"/>
        <end position="256"/>
    </location>
</feature>
<evidence type="ECO:0000259" key="2">
    <source>
        <dbReference type="PROSITE" id="PS51471"/>
    </source>
</evidence>
<keyword evidence="1" id="KW-0560">Oxidoreductase</keyword>
<dbReference type="InterPro" id="IPR027443">
    <property type="entry name" value="IPNS-like_sf"/>
</dbReference>
<name>A0AAD7XT29_9STRA</name>
<dbReference type="GO" id="GO:0016491">
    <property type="term" value="F:oxidoreductase activity"/>
    <property type="evidence" value="ECO:0007669"/>
    <property type="project" value="UniProtKB-KW"/>
</dbReference>
<dbReference type="Gene3D" id="2.60.120.330">
    <property type="entry name" value="B-lactam Antibiotic, Isopenicillin N Synthase, Chain"/>
    <property type="match status" value="1"/>
</dbReference>
<comment type="similarity">
    <text evidence="1">Belongs to the iron/ascorbate-dependent oxidoreductase family.</text>
</comment>
<dbReference type="SUPFAM" id="SSF51197">
    <property type="entry name" value="Clavaminate synthase-like"/>
    <property type="match status" value="1"/>
</dbReference>
<protein>
    <recommendedName>
        <fullName evidence="2">Fe2OG dioxygenase domain-containing protein</fullName>
    </recommendedName>
</protein>
<organism evidence="3 4">
    <name type="scientific">Chrysophaeum taylorii</name>
    <dbReference type="NCBI Taxonomy" id="2483200"/>
    <lineage>
        <taxon>Eukaryota</taxon>
        <taxon>Sar</taxon>
        <taxon>Stramenopiles</taxon>
        <taxon>Ochrophyta</taxon>
        <taxon>Pelagophyceae</taxon>
        <taxon>Pelagomonadales</taxon>
        <taxon>Pelagomonadaceae</taxon>
        <taxon>Chrysophaeum</taxon>
    </lineage>
</organism>